<keyword evidence="3 10" id="KW-0716">Sensory transduction</keyword>
<evidence type="ECO:0000256" key="4">
    <source>
        <dbReference type="ARBA" id="ARBA00022692"/>
    </source>
</evidence>
<feature type="transmembrane region" description="Helical" evidence="10">
    <location>
        <begin position="47"/>
        <end position="66"/>
    </location>
</feature>
<evidence type="ECO:0000256" key="1">
    <source>
        <dbReference type="ARBA" id="ARBA00004651"/>
    </source>
</evidence>
<keyword evidence="6 10" id="KW-1133">Transmembrane helix</keyword>
<comment type="similarity">
    <text evidence="10">Belongs to the insect chemoreceptor superfamily. Heteromeric odorant receptor channel (TC 1.A.69) family.</text>
</comment>
<dbReference type="PANTHER" id="PTHR21137">
    <property type="entry name" value="ODORANT RECEPTOR"/>
    <property type="match status" value="1"/>
</dbReference>
<evidence type="ECO:0000256" key="2">
    <source>
        <dbReference type="ARBA" id="ARBA00022475"/>
    </source>
</evidence>
<evidence type="ECO:0000256" key="5">
    <source>
        <dbReference type="ARBA" id="ARBA00022725"/>
    </source>
</evidence>
<evidence type="ECO:0000313" key="11">
    <source>
        <dbReference type="EMBL" id="KAK9299117.1"/>
    </source>
</evidence>
<sequence>MPRARNAEEDLKHSMRLLYPLLKIVGAWPDPVAIPVSSTILKWCTISISYFLQLLLLIPSFVYIFGKETNSRKQVKLLMPHINGLSQLIKYTILLRRMKEFRETMEDIRNDWLSATDENRQIFRENAKVGYKVVLGIAIIMYTGGMCNRTVMPLSKGRIVLPNNVTIRLLSSQSYFVFFDAQRTPNYEIIFTLQVLGGFVIYTILCGTMGVSSLLCMHMCSLLRILANMMSELSEQFDTSENAVQRKIASIVEYRTKIKKFLNNVEQITPYICCFEIINDTLITCAIGYCIIMEWESSNTAALIVYISLQMSTIFINFTMCYIGQLLINESEHISRTSATLNWYRFSSKKARCLIPVIIMSNYRIKITAAKIVEVSLATFTDIMKASMGYLNVLRSAL</sequence>
<keyword evidence="12" id="KW-1185">Reference proteome</keyword>
<keyword evidence="7 10" id="KW-0472">Membrane</keyword>
<organism evidence="11 12">
    <name type="scientific">Tetragonisca angustula</name>
    <dbReference type="NCBI Taxonomy" id="166442"/>
    <lineage>
        <taxon>Eukaryota</taxon>
        <taxon>Metazoa</taxon>
        <taxon>Ecdysozoa</taxon>
        <taxon>Arthropoda</taxon>
        <taxon>Hexapoda</taxon>
        <taxon>Insecta</taxon>
        <taxon>Pterygota</taxon>
        <taxon>Neoptera</taxon>
        <taxon>Endopterygota</taxon>
        <taxon>Hymenoptera</taxon>
        <taxon>Apocrita</taxon>
        <taxon>Aculeata</taxon>
        <taxon>Apoidea</taxon>
        <taxon>Anthophila</taxon>
        <taxon>Apidae</taxon>
        <taxon>Tetragonisca</taxon>
    </lineage>
</organism>
<dbReference type="AlphaFoldDB" id="A0AAW0ZND8"/>
<evidence type="ECO:0000256" key="3">
    <source>
        <dbReference type="ARBA" id="ARBA00022606"/>
    </source>
</evidence>
<comment type="caution">
    <text evidence="11">The sequence shown here is derived from an EMBL/GenBank/DDBJ whole genome shotgun (WGS) entry which is preliminary data.</text>
</comment>
<keyword evidence="4 10" id="KW-0812">Transmembrane</keyword>
<keyword evidence="5 10" id="KW-0552">Olfaction</keyword>
<protein>
    <recommendedName>
        <fullName evidence="10">Odorant receptor</fullName>
    </recommendedName>
</protein>
<evidence type="ECO:0000256" key="7">
    <source>
        <dbReference type="ARBA" id="ARBA00023136"/>
    </source>
</evidence>
<name>A0AAW0ZND8_9HYME</name>
<comment type="caution">
    <text evidence="10">Lacks conserved residue(s) required for the propagation of feature annotation.</text>
</comment>
<evidence type="ECO:0000256" key="10">
    <source>
        <dbReference type="RuleBase" id="RU351113"/>
    </source>
</evidence>
<dbReference type="GO" id="GO:0005549">
    <property type="term" value="F:odorant binding"/>
    <property type="evidence" value="ECO:0007669"/>
    <property type="project" value="InterPro"/>
</dbReference>
<feature type="transmembrane region" description="Helical" evidence="10">
    <location>
        <begin position="199"/>
        <end position="223"/>
    </location>
</feature>
<dbReference type="PANTHER" id="PTHR21137:SF35">
    <property type="entry name" value="ODORANT RECEPTOR 19A-RELATED"/>
    <property type="match status" value="1"/>
</dbReference>
<keyword evidence="8 10" id="KW-0675">Receptor</keyword>
<keyword evidence="9 10" id="KW-0807">Transducer</keyword>
<dbReference type="Pfam" id="PF02949">
    <property type="entry name" value="7tm_6"/>
    <property type="match status" value="1"/>
</dbReference>
<dbReference type="InterPro" id="IPR004117">
    <property type="entry name" value="7tm6_olfct_rcpt"/>
</dbReference>
<dbReference type="Proteomes" id="UP001432146">
    <property type="component" value="Unassembled WGS sequence"/>
</dbReference>
<gene>
    <name evidence="11" type="ORF">QLX08_007739</name>
</gene>
<reference evidence="11 12" key="1">
    <citation type="submission" date="2024-05" db="EMBL/GenBank/DDBJ databases">
        <title>The nuclear and mitochondrial genome assemblies of Tetragonisca angustula (Apidae: Meliponini), a tiny yet remarkable pollinator in the Neotropics.</title>
        <authorList>
            <person name="Ferrari R."/>
            <person name="Ricardo P.C."/>
            <person name="Dias F.C."/>
            <person name="Araujo N.S."/>
            <person name="Soares D.O."/>
            <person name="Zhou Q.-S."/>
            <person name="Zhu C.-D."/>
            <person name="Coutinho L."/>
            <person name="Airas M.C."/>
            <person name="Batista T.M."/>
        </authorList>
    </citation>
    <scope>NUCLEOTIDE SEQUENCE [LARGE SCALE GENOMIC DNA]</scope>
    <source>
        <strain evidence="11">ASF017062</strain>
        <tissue evidence="11">Abdomen</tissue>
    </source>
</reference>
<evidence type="ECO:0000256" key="6">
    <source>
        <dbReference type="ARBA" id="ARBA00022989"/>
    </source>
</evidence>
<dbReference type="EMBL" id="JAWNGG020000155">
    <property type="protein sequence ID" value="KAK9299117.1"/>
    <property type="molecule type" value="Genomic_DNA"/>
</dbReference>
<evidence type="ECO:0000313" key="12">
    <source>
        <dbReference type="Proteomes" id="UP001432146"/>
    </source>
</evidence>
<evidence type="ECO:0000256" key="8">
    <source>
        <dbReference type="ARBA" id="ARBA00023170"/>
    </source>
</evidence>
<feature type="transmembrane region" description="Helical" evidence="10">
    <location>
        <begin position="303"/>
        <end position="328"/>
    </location>
</feature>
<proteinExistence type="inferred from homology"/>
<dbReference type="GO" id="GO:0007165">
    <property type="term" value="P:signal transduction"/>
    <property type="evidence" value="ECO:0007669"/>
    <property type="project" value="UniProtKB-KW"/>
</dbReference>
<evidence type="ECO:0000256" key="9">
    <source>
        <dbReference type="ARBA" id="ARBA00023224"/>
    </source>
</evidence>
<dbReference type="GO" id="GO:0004984">
    <property type="term" value="F:olfactory receptor activity"/>
    <property type="evidence" value="ECO:0007669"/>
    <property type="project" value="InterPro"/>
</dbReference>
<accession>A0AAW0ZND8</accession>
<keyword evidence="2" id="KW-1003">Cell membrane</keyword>
<dbReference type="GO" id="GO:0005886">
    <property type="term" value="C:plasma membrane"/>
    <property type="evidence" value="ECO:0007669"/>
    <property type="project" value="UniProtKB-SubCell"/>
</dbReference>
<comment type="subcellular location">
    <subcellularLocation>
        <location evidence="1 10">Cell membrane</location>
        <topology evidence="1 10">Multi-pass membrane protein</topology>
    </subcellularLocation>
</comment>
<feature type="transmembrane region" description="Helical" evidence="10">
    <location>
        <begin position="129"/>
        <end position="146"/>
    </location>
</feature>